<feature type="coiled-coil region" evidence="5">
    <location>
        <begin position="425"/>
        <end position="452"/>
    </location>
</feature>
<evidence type="ECO:0000259" key="7">
    <source>
        <dbReference type="Pfam" id="PF07195"/>
    </source>
</evidence>
<name>A0ABU1IA75_9BURK</name>
<evidence type="ECO:0000313" key="8">
    <source>
        <dbReference type="EMBL" id="MDR6214113.1"/>
    </source>
</evidence>
<keyword evidence="8" id="KW-0966">Cell projection</keyword>
<protein>
    <recommendedName>
        <fullName evidence="5">Flagellar hook-associated protein 2</fullName>
        <shortName evidence="5">HAP2</shortName>
    </recommendedName>
    <alternativeName>
        <fullName evidence="5">Flagellar cap protein</fullName>
    </alternativeName>
</protein>
<dbReference type="InterPro" id="IPR010809">
    <property type="entry name" value="FliD_C"/>
</dbReference>
<evidence type="ECO:0000256" key="3">
    <source>
        <dbReference type="ARBA" id="ARBA00023054"/>
    </source>
</evidence>
<feature type="domain" description="Flagellar hook-associated protein 2 N-terminal" evidence="6">
    <location>
        <begin position="10"/>
        <end position="104"/>
    </location>
</feature>
<organism evidence="8 9">
    <name type="scientific">Paracidovorax wautersii</name>
    <dbReference type="NCBI Taxonomy" id="1177982"/>
    <lineage>
        <taxon>Bacteria</taxon>
        <taxon>Pseudomonadati</taxon>
        <taxon>Pseudomonadota</taxon>
        <taxon>Betaproteobacteria</taxon>
        <taxon>Burkholderiales</taxon>
        <taxon>Comamonadaceae</taxon>
        <taxon>Paracidovorax</taxon>
    </lineage>
</organism>
<comment type="function">
    <text evidence="5">Required for morphogenesis and for the elongation of the flagellar filament by facilitating polymerization of the flagellin monomers at the tip of growing filament. Forms a capping structure, which prevents flagellin subunits (transported through the central channel of the flagellum) from leaking out without polymerization at the distal end.</text>
</comment>
<keyword evidence="3 5" id="KW-0175">Coiled coil</keyword>
<evidence type="ECO:0000256" key="2">
    <source>
        <dbReference type="ARBA" id="ARBA00011255"/>
    </source>
</evidence>
<comment type="subcellular location">
    <subcellularLocation>
        <location evidence="5">Secreted</location>
    </subcellularLocation>
    <subcellularLocation>
        <location evidence="5">Bacterial flagellum</location>
    </subcellularLocation>
</comment>
<feature type="domain" description="Flagellar hook-associated protein 2 C-terminal" evidence="7">
    <location>
        <begin position="228"/>
        <end position="450"/>
    </location>
</feature>
<dbReference type="Pfam" id="PF07195">
    <property type="entry name" value="FliD_C"/>
    <property type="match status" value="1"/>
</dbReference>
<keyword evidence="8" id="KW-0969">Cilium</keyword>
<dbReference type="Pfam" id="PF07196">
    <property type="entry name" value="Flagellin_IN"/>
    <property type="match status" value="1"/>
</dbReference>
<dbReference type="PANTHER" id="PTHR30288:SF0">
    <property type="entry name" value="FLAGELLAR HOOK-ASSOCIATED PROTEIN 2"/>
    <property type="match status" value="1"/>
</dbReference>
<comment type="similarity">
    <text evidence="1 5">Belongs to the FliD family.</text>
</comment>
<evidence type="ECO:0000256" key="1">
    <source>
        <dbReference type="ARBA" id="ARBA00009764"/>
    </source>
</evidence>
<accession>A0ABU1IA75</accession>
<dbReference type="InterPro" id="IPR010810">
    <property type="entry name" value="Flagellin_hook_IN_motif"/>
</dbReference>
<dbReference type="InterPro" id="IPR003481">
    <property type="entry name" value="FliD_N"/>
</dbReference>
<keyword evidence="5" id="KW-0964">Secreted</keyword>
<dbReference type="InterPro" id="IPR040026">
    <property type="entry name" value="FliD"/>
</dbReference>
<keyword evidence="8" id="KW-0282">Flagellum</keyword>
<reference evidence="8 9" key="1">
    <citation type="submission" date="2023-08" db="EMBL/GenBank/DDBJ databases">
        <title>Functional and genomic diversity of the sorghum phyllosphere microbiome.</title>
        <authorList>
            <person name="Shade A."/>
        </authorList>
    </citation>
    <scope>NUCLEOTIDE SEQUENCE [LARGE SCALE GENOMIC DNA]</scope>
    <source>
        <strain evidence="8 9">SORGH_AS_0335</strain>
    </source>
</reference>
<evidence type="ECO:0000259" key="6">
    <source>
        <dbReference type="Pfam" id="PF02465"/>
    </source>
</evidence>
<dbReference type="RefSeq" id="WP_309828115.1">
    <property type="nucleotide sequence ID" value="NZ_JAVIZX010000001.1"/>
</dbReference>
<dbReference type="EMBL" id="JAVIZX010000001">
    <property type="protein sequence ID" value="MDR6214113.1"/>
    <property type="molecule type" value="Genomic_DNA"/>
</dbReference>
<dbReference type="Proteomes" id="UP001267710">
    <property type="component" value="Unassembled WGS sequence"/>
</dbReference>
<evidence type="ECO:0000256" key="4">
    <source>
        <dbReference type="ARBA" id="ARBA00023143"/>
    </source>
</evidence>
<dbReference type="PANTHER" id="PTHR30288">
    <property type="entry name" value="FLAGELLAR CAP/ASSEMBLY PROTEIN FLID"/>
    <property type="match status" value="1"/>
</dbReference>
<sequence length="466" mass="47698">MALSSLGIASGIDESVITQLVALEKKPLQTLQTKATAVNSQISTYARIKSLMSTLSDAANKLGQSATWNSKVATSSSSAVSATVTSAAQGASYDIGVSQLAQAQSTSSSAVPKDTKLGAGTLSIQLGTWSGAAGSEQFAAGSASAVSVEVKDTDTLSDIASKINKANSGVTASVLRDASGERLLFRSSATGESTGFRVQSSDSALSSLAFDPESAPGQGMAANAVQYGKNAQATINGISVSSTTNAFTDTLPGLSFTVSQVTTTTGPAVVTVSTDTDALKKGVQDFVTAYNALNDLLGSSTKYDEASKTAGALQGDSTTVGLQNALRSVVASSTAGGAFARLADIGVDIQKGGKMVINDTKLTAALKNPSALQAMFAGGEGVEGLGTKVRSFATKALGVEGTIENKTNALNSAVKRNSDEQDRVNDRASRVEKQLREKYQALDTKMASLTALNSYIGQQVTMWNKS</sequence>
<gene>
    <name evidence="8" type="ORF">QE399_001802</name>
</gene>
<dbReference type="Pfam" id="PF02465">
    <property type="entry name" value="FliD_N"/>
    <property type="match status" value="1"/>
</dbReference>
<comment type="caution">
    <text evidence="8">The sequence shown here is derived from an EMBL/GenBank/DDBJ whole genome shotgun (WGS) entry which is preliminary data.</text>
</comment>
<evidence type="ECO:0000256" key="5">
    <source>
        <dbReference type="RuleBase" id="RU362066"/>
    </source>
</evidence>
<proteinExistence type="inferred from homology"/>
<keyword evidence="4 5" id="KW-0975">Bacterial flagellum</keyword>
<evidence type="ECO:0000313" key="9">
    <source>
        <dbReference type="Proteomes" id="UP001267710"/>
    </source>
</evidence>
<keyword evidence="9" id="KW-1185">Reference proteome</keyword>
<comment type="subunit">
    <text evidence="2 5">Homopentamer.</text>
</comment>